<feature type="transmembrane region" description="Helical" evidence="6">
    <location>
        <begin position="224"/>
        <end position="242"/>
    </location>
</feature>
<organism evidence="7 8">
    <name type="scientific">Flaviaesturariibacter aridisoli</name>
    <dbReference type="NCBI Taxonomy" id="2545761"/>
    <lineage>
        <taxon>Bacteria</taxon>
        <taxon>Pseudomonadati</taxon>
        <taxon>Bacteroidota</taxon>
        <taxon>Chitinophagia</taxon>
        <taxon>Chitinophagales</taxon>
        <taxon>Chitinophagaceae</taxon>
        <taxon>Flaviaestuariibacter</taxon>
    </lineage>
</organism>
<sequence>MSTIRKQSLISSAIVYAGFALGFFNTYLFTREGGFTKEQYGVTQTFLAVAAVLYSMASLGSSAYIGKFFPYYEAHLERRRNDQLSWALLLPVIGFGVVSILGLLFKVPVANRMFNNSPELLRYYYWLFPFGFGFTLYLILESYAWMLGKSVLSNLFKELIFRLLFTLLIALTYFGVIRNFDTFIHLFSFLYLVLALGLLIVFYRQGRLNFHLRASKVTRRLRQRILALSAYFWGSGILSNIAQQCDKLMIAAILPNGMAMAGIYSLGEILSGLIQAPQRAVVSASVSALSHAWRDKDLERIKRIYHRSALNQLIFAVCMFGIVWLNFKDALHTFHIQKDFSASFTVFFFLGLTRIVDMGTGVSSQIILTSTRWRFEFNSGMLLLVASLGINYLLTSRLGILGPALSNLIAFTAYNTVRFVFLWRRYGMQPFSKESLYTLLLGAAACCAAYFPCKDHTGFGWLILRGMLFCAVFVPGVVLLKLSPDVAPIWATVRKRIGFGNRQ</sequence>
<gene>
    <name evidence="7" type="ORF">E0486_03560</name>
</gene>
<accession>A0A4R4E5L5</accession>
<name>A0A4R4E5L5_9BACT</name>
<dbReference type="InterPro" id="IPR050833">
    <property type="entry name" value="Poly_Biosynth_Transport"/>
</dbReference>
<proteinExistence type="predicted"/>
<feature type="transmembrane region" description="Helical" evidence="6">
    <location>
        <begin position="86"/>
        <end position="105"/>
    </location>
</feature>
<feature type="transmembrane region" description="Helical" evidence="6">
    <location>
        <begin position="9"/>
        <end position="30"/>
    </location>
</feature>
<evidence type="ECO:0000256" key="2">
    <source>
        <dbReference type="ARBA" id="ARBA00022475"/>
    </source>
</evidence>
<feature type="transmembrane region" description="Helical" evidence="6">
    <location>
        <begin position="458"/>
        <end position="480"/>
    </location>
</feature>
<protein>
    <submittedName>
        <fullName evidence="7">Lipopolysaccharide biosynthesis protein</fullName>
    </submittedName>
</protein>
<comment type="subcellular location">
    <subcellularLocation>
        <location evidence="1">Cell membrane</location>
        <topology evidence="1">Multi-pass membrane protein</topology>
    </subcellularLocation>
</comment>
<dbReference type="Proteomes" id="UP000295164">
    <property type="component" value="Unassembled WGS sequence"/>
</dbReference>
<keyword evidence="5 6" id="KW-0472">Membrane</keyword>
<feature type="transmembrane region" description="Helical" evidence="6">
    <location>
        <begin position="400"/>
        <end position="423"/>
    </location>
</feature>
<evidence type="ECO:0000256" key="4">
    <source>
        <dbReference type="ARBA" id="ARBA00022989"/>
    </source>
</evidence>
<dbReference type="RefSeq" id="WP_131850762.1">
    <property type="nucleotide sequence ID" value="NZ_SKFH01000003.1"/>
</dbReference>
<feature type="transmembrane region" description="Helical" evidence="6">
    <location>
        <begin position="248"/>
        <end position="267"/>
    </location>
</feature>
<feature type="transmembrane region" description="Helical" evidence="6">
    <location>
        <begin position="309"/>
        <end position="327"/>
    </location>
</feature>
<dbReference type="OrthoDB" id="88014at2"/>
<feature type="transmembrane region" description="Helical" evidence="6">
    <location>
        <begin position="125"/>
        <end position="147"/>
    </location>
</feature>
<keyword evidence="2" id="KW-1003">Cell membrane</keyword>
<keyword evidence="8" id="KW-1185">Reference proteome</keyword>
<feature type="transmembrane region" description="Helical" evidence="6">
    <location>
        <begin position="339"/>
        <end position="356"/>
    </location>
</feature>
<feature type="transmembrane region" description="Helical" evidence="6">
    <location>
        <begin position="435"/>
        <end position="452"/>
    </location>
</feature>
<dbReference type="PANTHER" id="PTHR30250:SF11">
    <property type="entry name" value="O-ANTIGEN TRANSPORTER-RELATED"/>
    <property type="match status" value="1"/>
</dbReference>
<evidence type="ECO:0000256" key="1">
    <source>
        <dbReference type="ARBA" id="ARBA00004651"/>
    </source>
</evidence>
<dbReference type="EMBL" id="SKFH01000003">
    <property type="protein sequence ID" value="TCZ74163.1"/>
    <property type="molecule type" value="Genomic_DNA"/>
</dbReference>
<dbReference type="PANTHER" id="PTHR30250">
    <property type="entry name" value="PST FAMILY PREDICTED COLANIC ACID TRANSPORTER"/>
    <property type="match status" value="1"/>
</dbReference>
<evidence type="ECO:0000256" key="5">
    <source>
        <dbReference type="ARBA" id="ARBA00023136"/>
    </source>
</evidence>
<evidence type="ECO:0000256" key="3">
    <source>
        <dbReference type="ARBA" id="ARBA00022692"/>
    </source>
</evidence>
<comment type="caution">
    <text evidence="7">The sequence shown here is derived from an EMBL/GenBank/DDBJ whole genome shotgun (WGS) entry which is preliminary data.</text>
</comment>
<feature type="transmembrane region" description="Helical" evidence="6">
    <location>
        <begin position="377"/>
        <end position="394"/>
    </location>
</feature>
<feature type="transmembrane region" description="Helical" evidence="6">
    <location>
        <begin position="159"/>
        <end position="177"/>
    </location>
</feature>
<dbReference type="GO" id="GO:0005886">
    <property type="term" value="C:plasma membrane"/>
    <property type="evidence" value="ECO:0007669"/>
    <property type="project" value="UniProtKB-SubCell"/>
</dbReference>
<reference evidence="7 8" key="1">
    <citation type="submission" date="2019-03" db="EMBL/GenBank/DDBJ databases">
        <authorList>
            <person name="Kim M.K.M."/>
        </authorList>
    </citation>
    <scope>NUCLEOTIDE SEQUENCE [LARGE SCALE GENOMIC DNA]</scope>
    <source>
        <strain evidence="7 8">17J68-15</strain>
    </source>
</reference>
<evidence type="ECO:0000313" key="7">
    <source>
        <dbReference type="EMBL" id="TCZ74163.1"/>
    </source>
</evidence>
<evidence type="ECO:0000313" key="8">
    <source>
        <dbReference type="Proteomes" id="UP000295164"/>
    </source>
</evidence>
<keyword evidence="3 6" id="KW-0812">Transmembrane</keyword>
<dbReference type="AlphaFoldDB" id="A0A4R4E5L5"/>
<evidence type="ECO:0000256" key="6">
    <source>
        <dbReference type="SAM" id="Phobius"/>
    </source>
</evidence>
<feature type="transmembrane region" description="Helical" evidence="6">
    <location>
        <begin position="183"/>
        <end position="203"/>
    </location>
</feature>
<feature type="transmembrane region" description="Helical" evidence="6">
    <location>
        <begin position="42"/>
        <end position="65"/>
    </location>
</feature>
<keyword evidence="4 6" id="KW-1133">Transmembrane helix</keyword>